<feature type="binding site" evidence="10">
    <location>
        <position position="32"/>
    </location>
    <ligand>
        <name>iminosuccinate</name>
        <dbReference type="ChEBI" id="CHEBI:77875"/>
    </ligand>
</feature>
<evidence type="ECO:0000256" key="2">
    <source>
        <dbReference type="ARBA" id="ARBA00012669"/>
    </source>
</evidence>
<keyword evidence="7 10" id="KW-0479">Metal-binding</keyword>
<comment type="function">
    <text evidence="10">Catalyzes the condensation of iminoaspartate with dihydroxyacetone phosphate to form quinolinate.</text>
</comment>
<evidence type="ECO:0000256" key="1">
    <source>
        <dbReference type="ARBA" id="ARBA00005065"/>
    </source>
</evidence>
<comment type="catalytic activity">
    <reaction evidence="10">
        <text>iminosuccinate + dihydroxyacetone phosphate = quinolinate + phosphate + 2 H2O + H(+)</text>
        <dbReference type="Rhea" id="RHEA:25888"/>
        <dbReference type="ChEBI" id="CHEBI:15377"/>
        <dbReference type="ChEBI" id="CHEBI:15378"/>
        <dbReference type="ChEBI" id="CHEBI:29959"/>
        <dbReference type="ChEBI" id="CHEBI:43474"/>
        <dbReference type="ChEBI" id="CHEBI:57642"/>
        <dbReference type="ChEBI" id="CHEBI:77875"/>
        <dbReference type="EC" id="2.5.1.72"/>
    </reaction>
</comment>
<feature type="binding site" evidence="10">
    <location>
        <position position="181"/>
    </location>
    <ligand>
        <name>[4Fe-4S] cluster</name>
        <dbReference type="ChEBI" id="CHEBI:49883"/>
    </ligand>
</feature>
<dbReference type="NCBIfam" id="TIGR00550">
    <property type="entry name" value="nadA"/>
    <property type="match status" value="1"/>
</dbReference>
<dbReference type="InterPro" id="IPR023066">
    <property type="entry name" value="Quinolinate_synth_type2"/>
</dbReference>
<comment type="pathway">
    <text evidence="1 10">Cofactor biosynthesis; NAD(+) biosynthesis; quinolinate from iminoaspartate: step 1/1.</text>
</comment>
<name>A0A0G0PYH7_9BACT</name>
<feature type="binding site" evidence="10">
    <location>
        <position position="94"/>
    </location>
    <ligand>
        <name>[4Fe-4S] cluster</name>
        <dbReference type="ChEBI" id="CHEBI:49883"/>
    </ligand>
</feature>
<feature type="binding site" evidence="10">
    <location>
        <position position="278"/>
    </location>
    <ligand>
        <name>[4Fe-4S] cluster</name>
        <dbReference type="ChEBI" id="CHEBI:49883"/>
    </ligand>
</feature>
<dbReference type="FunFam" id="3.40.50.10800:FF:000003">
    <property type="entry name" value="Quinolinate synthase A"/>
    <property type="match status" value="1"/>
</dbReference>
<gene>
    <name evidence="10" type="primary">nadA</name>
    <name evidence="11" type="ORF">UT63_C0021G0002</name>
</gene>
<protein>
    <recommendedName>
        <fullName evidence="2 10">Quinolinate synthase</fullName>
        <ecNumber evidence="2 10">2.5.1.72</ecNumber>
    </recommendedName>
</protein>
<keyword evidence="9 10" id="KW-0411">Iron-sulfur</keyword>
<dbReference type="EMBL" id="LBXN01000021">
    <property type="protein sequence ID" value="KKR33194.1"/>
    <property type="molecule type" value="Genomic_DNA"/>
</dbReference>
<feature type="binding site" evidence="10">
    <location>
        <position position="137"/>
    </location>
    <ligand>
        <name>iminosuccinate</name>
        <dbReference type="ChEBI" id="CHEBI:77875"/>
    </ligand>
</feature>
<sequence length="322" mass="36594">MKMYETFPSHDSSIISQILDWKEKRKALILAHNYQIPEIQDIADFVGDSLELSRKASESESKLIIFCGVHFMAESAAIFSPEKKILIPDLRAGCSLAESISVQELKKWKKQYPDAVVVSYINTSVAVKAESDYCCTSSNAVKIVNSIPSDREILFVPDIFLGDFVTKVTGRKNIITFPGQCHIHSRVRPEDILQKTKEYPNAEFLIHPECGCVSECMNTDIKEYGTRNHILSTGQMMKYASSSQTKEFIIATEIGILHRLRKENPGKTFIPVRNDMVCPFMKKITLEKLLNSLRNLEFEVKVSQELARKARIPIKRMLEVTN</sequence>
<feature type="binding site" evidence="10">
    <location>
        <position position="49"/>
    </location>
    <ligand>
        <name>iminosuccinate</name>
        <dbReference type="ChEBI" id="CHEBI:77875"/>
    </ligand>
</feature>
<dbReference type="GO" id="GO:0046872">
    <property type="term" value="F:metal ion binding"/>
    <property type="evidence" value="ECO:0007669"/>
    <property type="project" value="UniProtKB-KW"/>
</dbReference>
<evidence type="ECO:0000313" key="12">
    <source>
        <dbReference type="Proteomes" id="UP000034539"/>
    </source>
</evidence>
<keyword evidence="6 10" id="KW-0808">Transferase</keyword>
<feature type="binding site" evidence="10">
    <location>
        <begin position="207"/>
        <end position="209"/>
    </location>
    <ligand>
        <name>iminosuccinate</name>
        <dbReference type="ChEBI" id="CHEBI:77875"/>
    </ligand>
</feature>
<dbReference type="AlphaFoldDB" id="A0A0G0PYH7"/>
<accession>A0A0G0PYH7</accession>
<dbReference type="SUPFAM" id="SSF142754">
    <property type="entry name" value="NadA-like"/>
    <property type="match status" value="1"/>
</dbReference>
<dbReference type="NCBIfam" id="NF006878">
    <property type="entry name" value="PRK09375.1-2"/>
    <property type="match status" value="1"/>
</dbReference>
<dbReference type="PANTHER" id="PTHR30573">
    <property type="entry name" value="QUINOLINATE SYNTHETASE A"/>
    <property type="match status" value="1"/>
</dbReference>
<reference evidence="11 12" key="1">
    <citation type="journal article" date="2015" name="Nature">
        <title>rRNA introns, odd ribosomes, and small enigmatic genomes across a large radiation of phyla.</title>
        <authorList>
            <person name="Brown C.T."/>
            <person name="Hug L.A."/>
            <person name="Thomas B.C."/>
            <person name="Sharon I."/>
            <person name="Castelle C.J."/>
            <person name="Singh A."/>
            <person name="Wilkins M.J."/>
            <person name="Williams K.H."/>
            <person name="Banfield J.F."/>
        </authorList>
    </citation>
    <scope>NUCLEOTIDE SEQUENCE [LARGE SCALE GENOMIC DNA]</scope>
</reference>
<dbReference type="InterPro" id="IPR036094">
    <property type="entry name" value="NadA_sf"/>
</dbReference>
<keyword evidence="4 10" id="KW-0963">Cytoplasm</keyword>
<evidence type="ECO:0000256" key="4">
    <source>
        <dbReference type="ARBA" id="ARBA00022490"/>
    </source>
</evidence>
<dbReference type="InterPro" id="IPR003473">
    <property type="entry name" value="NadA"/>
</dbReference>
<comment type="cofactor">
    <cofactor evidence="10">
        <name>[4Fe-4S] cluster</name>
        <dbReference type="ChEBI" id="CHEBI:49883"/>
    </cofactor>
    <text evidence="10">Binds 1 [4Fe-4S] cluster per subunit.</text>
</comment>
<evidence type="ECO:0000256" key="7">
    <source>
        <dbReference type="ARBA" id="ARBA00022723"/>
    </source>
</evidence>
<keyword evidence="8 10" id="KW-0408">Iron</keyword>
<dbReference type="GO" id="GO:0051539">
    <property type="term" value="F:4 iron, 4 sulfur cluster binding"/>
    <property type="evidence" value="ECO:0007669"/>
    <property type="project" value="UniProtKB-KW"/>
</dbReference>
<evidence type="ECO:0000313" key="11">
    <source>
        <dbReference type="EMBL" id="KKR33194.1"/>
    </source>
</evidence>
<proteinExistence type="inferred from homology"/>
<dbReference type="Proteomes" id="UP000034539">
    <property type="component" value="Unassembled WGS sequence"/>
</dbReference>
<dbReference type="HAMAP" id="MF_00568">
    <property type="entry name" value="NadA_type2"/>
    <property type="match status" value="1"/>
</dbReference>
<dbReference type="PANTHER" id="PTHR30573:SF0">
    <property type="entry name" value="QUINOLINATE SYNTHASE, CHLOROPLASTIC"/>
    <property type="match status" value="1"/>
</dbReference>
<evidence type="ECO:0000256" key="6">
    <source>
        <dbReference type="ARBA" id="ARBA00022679"/>
    </source>
</evidence>
<dbReference type="UniPathway" id="UPA00253">
    <property type="reaction ID" value="UER00327"/>
</dbReference>
<dbReference type="Gene3D" id="3.40.50.10800">
    <property type="entry name" value="NadA-like"/>
    <property type="match status" value="3"/>
</dbReference>
<dbReference type="Pfam" id="PF02445">
    <property type="entry name" value="NadA"/>
    <property type="match status" value="1"/>
</dbReference>
<evidence type="ECO:0000256" key="10">
    <source>
        <dbReference type="HAMAP-Rule" id="MF_00568"/>
    </source>
</evidence>
<dbReference type="NCBIfam" id="NF006879">
    <property type="entry name" value="PRK09375.1-4"/>
    <property type="match status" value="1"/>
</dbReference>
<keyword evidence="3 10" id="KW-0004">4Fe-4S</keyword>
<keyword evidence="5 10" id="KW-0662">Pyridine nucleotide biosynthesis</keyword>
<evidence type="ECO:0000256" key="3">
    <source>
        <dbReference type="ARBA" id="ARBA00022485"/>
    </source>
</evidence>
<feature type="binding site" evidence="10">
    <location>
        <begin position="120"/>
        <end position="122"/>
    </location>
    <ligand>
        <name>iminosuccinate</name>
        <dbReference type="ChEBI" id="CHEBI:77875"/>
    </ligand>
</feature>
<dbReference type="PATRIC" id="fig|1618450.3.peg.562"/>
<dbReference type="GO" id="GO:0005737">
    <property type="term" value="C:cytoplasm"/>
    <property type="evidence" value="ECO:0007669"/>
    <property type="project" value="UniProtKB-SubCell"/>
</dbReference>
<evidence type="ECO:0000256" key="5">
    <source>
        <dbReference type="ARBA" id="ARBA00022642"/>
    </source>
</evidence>
<evidence type="ECO:0000256" key="8">
    <source>
        <dbReference type="ARBA" id="ARBA00023004"/>
    </source>
</evidence>
<organism evidence="11 12">
    <name type="scientific">Candidatus Gottesmanbacteria bacterium GW2011_GWC2_39_8</name>
    <dbReference type="NCBI Taxonomy" id="1618450"/>
    <lineage>
        <taxon>Bacteria</taxon>
        <taxon>Candidatus Gottesmaniibacteriota</taxon>
    </lineage>
</organism>
<comment type="caution">
    <text evidence="11">The sequence shown here is derived from an EMBL/GenBank/DDBJ whole genome shotgun (WGS) entry which is preliminary data.</text>
</comment>
<evidence type="ECO:0000256" key="9">
    <source>
        <dbReference type="ARBA" id="ARBA00023014"/>
    </source>
</evidence>
<comment type="subcellular location">
    <subcellularLocation>
        <location evidence="10">Cytoplasm</location>
    </subcellularLocation>
</comment>
<dbReference type="GO" id="GO:0034628">
    <property type="term" value="P:'de novo' NAD+ biosynthetic process from L-aspartate"/>
    <property type="evidence" value="ECO:0007669"/>
    <property type="project" value="TreeGrafter"/>
</dbReference>
<comment type="similarity">
    <text evidence="10">Belongs to the quinolinate synthase family. Type 2 subfamily.</text>
</comment>
<dbReference type="EC" id="2.5.1.72" evidence="2 10"/>
<dbReference type="GO" id="GO:0008987">
    <property type="term" value="F:quinolinate synthetase A activity"/>
    <property type="evidence" value="ECO:0007669"/>
    <property type="project" value="UniProtKB-UniRule"/>
</dbReference>
<feature type="binding site" evidence="10">
    <location>
        <position position="233"/>
    </location>
    <ligand>
        <name>iminosuccinate</name>
        <dbReference type="ChEBI" id="CHEBI:77875"/>
    </ligand>
</feature>